<dbReference type="EMBL" id="CP064942">
    <property type="protein sequence ID" value="QPH55416.1"/>
    <property type="molecule type" value="Genomic_DNA"/>
</dbReference>
<organism evidence="2 3">
    <name type="scientific">Pontivivens ytuae</name>
    <dbReference type="NCBI Taxonomy" id="2789856"/>
    <lineage>
        <taxon>Bacteria</taxon>
        <taxon>Pseudomonadati</taxon>
        <taxon>Pseudomonadota</taxon>
        <taxon>Alphaproteobacteria</taxon>
        <taxon>Rhodobacterales</taxon>
        <taxon>Paracoccaceae</taxon>
        <taxon>Pontivivens</taxon>
    </lineage>
</organism>
<dbReference type="KEGG" id="poz:I0K15_06690"/>
<gene>
    <name evidence="2" type="ORF">I0K15_06690</name>
</gene>
<keyword evidence="3" id="KW-1185">Reference proteome</keyword>
<proteinExistence type="predicted"/>
<keyword evidence="1" id="KW-0732">Signal</keyword>
<name>A0A7S9QEP7_9RHOB</name>
<dbReference type="PROSITE" id="PS51257">
    <property type="entry name" value="PROKAR_LIPOPROTEIN"/>
    <property type="match status" value="1"/>
</dbReference>
<accession>A0A7S9QEP7</accession>
<feature type="chain" id="PRO_5032568317" evidence="1">
    <location>
        <begin position="20"/>
        <end position="149"/>
    </location>
</feature>
<dbReference type="Proteomes" id="UP000594800">
    <property type="component" value="Chromosome"/>
</dbReference>
<dbReference type="AlphaFoldDB" id="A0A7S9QEP7"/>
<protein>
    <submittedName>
        <fullName evidence="2">Peptidase S1</fullName>
    </submittedName>
</protein>
<evidence type="ECO:0000313" key="2">
    <source>
        <dbReference type="EMBL" id="QPH55416.1"/>
    </source>
</evidence>
<sequence>MRALLLSTLLATAPVAAIACPNWQGTPTYGDVQLSAGFLPDPHTVNLVAGGPNDLTKCGVGGAGFVATDPDYDVYWSDSTGSLTFSVSSAEDTVLLINAPDGSWLYNDDTNGLNPEIVVNKPQEGLYDIWVGSYDPTGYANAQLSVSEF</sequence>
<evidence type="ECO:0000256" key="1">
    <source>
        <dbReference type="SAM" id="SignalP"/>
    </source>
</evidence>
<feature type="signal peptide" evidence="1">
    <location>
        <begin position="1"/>
        <end position="19"/>
    </location>
</feature>
<reference evidence="2 3" key="1">
    <citation type="submission" date="2020-11" db="EMBL/GenBank/DDBJ databases">
        <title>Description of Pontivivens ytuae sp. nov. isolated from deep sea sediment of Mariana Trench.</title>
        <authorList>
            <person name="Wang Z."/>
            <person name="Sun Q.-L."/>
            <person name="Xu X.-D."/>
            <person name="Tang Y.-Z."/>
            <person name="Zhang J."/>
        </authorList>
    </citation>
    <scope>NUCLEOTIDE SEQUENCE [LARGE SCALE GENOMIC DNA]</scope>
    <source>
        <strain evidence="2 3">MT2928</strain>
    </source>
</reference>
<evidence type="ECO:0000313" key="3">
    <source>
        <dbReference type="Proteomes" id="UP000594800"/>
    </source>
</evidence>
<dbReference type="RefSeq" id="WP_196104615.1">
    <property type="nucleotide sequence ID" value="NZ_CP064942.1"/>
</dbReference>